<accession>A0AAE7ML46</accession>
<protein>
    <submittedName>
        <fullName evidence="11">Head-tail connector</fullName>
    </submittedName>
</protein>
<keyword evidence="12" id="KW-1185">Reference proteome</keyword>
<evidence type="ECO:0000313" key="12">
    <source>
        <dbReference type="Proteomes" id="UP000827856"/>
    </source>
</evidence>
<keyword evidence="5" id="KW-1188">Viral release from host cell</keyword>
<dbReference type="GO" id="GO:0044423">
    <property type="term" value="C:virion component"/>
    <property type="evidence" value="ECO:0007669"/>
    <property type="project" value="UniProtKB-KW"/>
</dbReference>
<evidence type="ECO:0000256" key="5">
    <source>
        <dbReference type="ARBA" id="ARBA00022612"/>
    </source>
</evidence>
<proteinExistence type="predicted"/>
<evidence type="ECO:0000256" key="1">
    <source>
        <dbReference type="ARBA" id="ARBA00003421"/>
    </source>
</evidence>
<gene>
    <name evidence="11" type="primary">S2B_gp029c</name>
</gene>
<evidence type="ECO:0000256" key="4">
    <source>
        <dbReference type="ARBA" id="ARBA00022595"/>
    </source>
</evidence>
<dbReference type="GO" id="GO:0099002">
    <property type="term" value="P:symbiont genome ejection through host cell envelope, short tail mechanism"/>
    <property type="evidence" value="ECO:0007669"/>
    <property type="project" value="UniProtKB-KW"/>
</dbReference>
<dbReference type="Proteomes" id="UP000827856">
    <property type="component" value="Segment"/>
</dbReference>
<keyword evidence="9" id="KW-0231">Viral genome packaging</keyword>
<keyword evidence="4" id="KW-1162">Viral penetration into host cytoplasm</keyword>
<dbReference type="InterPro" id="IPR020991">
    <property type="entry name" value="Connector_podovirus"/>
</dbReference>
<comment type="subcellular location">
    <subcellularLocation>
        <location evidence="2">Virion</location>
    </subcellularLocation>
</comment>
<evidence type="ECO:0000256" key="6">
    <source>
        <dbReference type="ARBA" id="ARBA00022844"/>
    </source>
</evidence>
<dbReference type="Pfam" id="PF12236">
    <property type="entry name" value="Head-tail_con"/>
    <property type="match status" value="1"/>
</dbReference>
<evidence type="ECO:0000256" key="10">
    <source>
        <dbReference type="ARBA" id="ARBA00023296"/>
    </source>
</evidence>
<organism evidence="11 12">
    <name type="scientific">Caulobacter phage S2B</name>
    <dbReference type="NCBI Taxonomy" id="2759120"/>
    <lineage>
        <taxon>Viruses</taxon>
        <taxon>Duplodnaviria</taxon>
        <taxon>Heunggongvirae</taxon>
        <taxon>Uroviricota</taxon>
        <taxon>Caudoviricetes</taxon>
        <taxon>Autographivirales</taxon>
        <taxon>Autographivirales incertae sedis</taxon>
        <taxon>Sumtervirus</taxon>
        <taxon>Sumtervirus S2B</taxon>
    </lineage>
</organism>
<evidence type="ECO:0000256" key="9">
    <source>
        <dbReference type="ARBA" id="ARBA00023219"/>
    </source>
</evidence>
<evidence type="ECO:0000256" key="7">
    <source>
        <dbReference type="ARBA" id="ARBA00022950"/>
    </source>
</evidence>
<name>A0AAE7ML46_9CAUD</name>
<reference evidence="11" key="1">
    <citation type="submission" date="2019-12" db="EMBL/GenBank/DDBJ databases">
        <title>S2B, a lysogenic bacteriophage that infects Caulobacter crescentus.</title>
        <authorList>
            <person name="Ely B."/>
            <person name="Berrios L."/>
            <person name="Thomas Q."/>
        </authorList>
    </citation>
    <scope>NUCLEOTIDE SEQUENCE</scope>
</reference>
<keyword evidence="3" id="KW-1244">Viral short tail ejection system</keyword>
<evidence type="ECO:0000313" key="11">
    <source>
        <dbReference type="EMBL" id="QOC54143.1"/>
    </source>
</evidence>
<keyword evidence="6" id="KW-0946">Virion</keyword>
<comment type="function">
    <text evidence="1">Forms the portal vertex of the capsid. This portal plays critical roles in head assembly, genome packaging, neck/tail attachment, and genome ejection. The portal protein multimerizes as a single ring-shaped homododecamer arranged around a central channel.</text>
</comment>
<evidence type="ECO:0000256" key="3">
    <source>
        <dbReference type="ARBA" id="ARBA00022470"/>
    </source>
</evidence>
<keyword evidence="7" id="KW-0118">Viral capsid assembly</keyword>
<keyword evidence="10" id="KW-1160">Virus entry into host cell</keyword>
<evidence type="ECO:0000256" key="8">
    <source>
        <dbReference type="ARBA" id="ARBA00023009"/>
    </source>
</evidence>
<evidence type="ECO:0000256" key="2">
    <source>
        <dbReference type="ARBA" id="ARBA00004328"/>
    </source>
</evidence>
<sequence length="503" mass="54796">MTTAKALYQALTPARSTVLDRARDASRLTIPGLIPEASQDEHYVSEQPYNSVAARGVASLAARSLVALFPPNLPFFRLQLDASVAKELGTDLGEANLRMSLVAGTAYSMMEAVTIRPIMNEALRHLIVAGNGLIHIPMKGAPRFFRLDQYVCKRDHTGQFVTLVIHERVLPSVLPEATRAACKVTSPADGNDKPIDVYTVVRREGVTVTQYQEINDLEVPGSKGTAPAEACGWLPLRWLMVPGSDYGRSHVTEYIGDILSLEDLTKAMVQFATVASRIIGMVDPNSGIDLDELMDADTGTFLAGYADKVKFLQLEKHQDWAVMSSLAERLEQRVSNAFLLRGSAVRNAERVTAEEVRMIAEELETTLGGTYSVLSAEMQLPLVRRFLHIGARQNRLPALPKSIHPNIVTGFDALGRAAAVNRIRMFLADASQMLGPQQVMAYVNGEEILKRLGEGYAVEGLDSILKTPEQRQAEQQEAATGQAAVASAPHLIKAVSDAASQPE</sequence>
<keyword evidence="8" id="KW-1171">Viral genome ejection through host cell envelope</keyword>
<dbReference type="EMBL" id="MN857473">
    <property type="protein sequence ID" value="QOC54143.1"/>
    <property type="molecule type" value="Genomic_DNA"/>
</dbReference>